<evidence type="ECO:0000256" key="5">
    <source>
        <dbReference type="ARBA" id="ARBA00035447"/>
    </source>
</evidence>
<evidence type="ECO:0000256" key="2">
    <source>
        <dbReference type="ARBA" id="ARBA00022980"/>
    </source>
</evidence>
<evidence type="ECO:0000256" key="3">
    <source>
        <dbReference type="ARBA" id="ARBA00023274"/>
    </source>
</evidence>
<dbReference type="AlphaFoldDB" id="A0A1C9CHR0"/>
<dbReference type="InterPro" id="IPR034704">
    <property type="entry name" value="Ribosomal_bL28/bL31-like_sf"/>
</dbReference>
<dbReference type="Pfam" id="PF00830">
    <property type="entry name" value="Ribosomal_L28"/>
    <property type="match status" value="1"/>
</dbReference>
<sequence>MSKICQLTNKKANNGYSVSHSHVKTKKIQNVNLQIKRVWSHTRKSWIRIKISTKALKSLYKYRI</sequence>
<geneLocation type="plastid" evidence="6"/>
<accession>A0A1C9CHR0</accession>
<dbReference type="PANTHER" id="PTHR13528:SF2">
    <property type="entry name" value="LARGE RIBOSOMAL SUBUNIT PROTEIN BL28M"/>
    <property type="match status" value="1"/>
</dbReference>
<dbReference type="NCBIfam" id="TIGR00009">
    <property type="entry name" value="L28"/>
    <property type="match status" value="1"/>
</dbReference>
<keyword evidence="6" id="KW-0934">Plastid</keyword>
<dbReference type="GO" id="GO:0003735">
    <property type="term" value="F:structural constituent of ribosome"/>
    <property type="evidence" value="ECO:0007669"/>
    <property type="project" value="InterPro"/>
</dbReference>
<dbReference type="InterPro" id="IPR026569">
    <property type="entry name" value="Ribosomal_bL28"/>
</dbReference>
<dbReference type="GO" id="GO:0006412">
    <property type="term" value="P:translation"/>
    <property type="evidence" value="ECO:0007669"/>
    <property type="project" value="InterPro"/>
</dbReference>
<dbReference type="GO" id="GO:0005840">
    <property type="term" value="C:ribosome"/>
    <property type="evidence" value="ECO:0007669"/>
    <property type="project" value="UniProtKB-KW"/>
</dbReference>
<dbReference type="InterPro" id="IPR001383">
    <property type="entry name" value="Ribosomal_bL28_bact-type"/>
</dbReference>
<dbReference type="InterPro" id="IPR037147">
    <property type="entry name" value="Ribosomal_bL28_sf"/>
</dbReference>
<gene>
    <name evidence="6" type="primary">rpl28</name>
    <name evidence="6" type="ORF">Plocam_061</name>
</gene>
<dbReference type="GO" id="GO:1990904">
    <property type="term" value="C:ribonucleoprotein complex"/>
    <property type="evidence" value="ECO:0007669"/>
    <property type="project" value="UniProtKB-KW"/>
</dbReference>
<name>A0A1C9CHR0_PLOCA</name>
<dbReference type="SUPFAM" id="SSF143800">
    <property type="entry name" value="L28p-like"/>
    <property type="match status" value="1"/>
</dbReference>
<dbReference type="PANTHER" id="PTHR13528">
    <property type="entry name" value="39S RIBOSOMAL PROTEIN L28, MITOCHONDRIAL"/>
    <property type="match status" value="1"/>
</dbReference>
<keyword evidence="3" id="KW-0687">Ribonucleoprotein</keyword>
<dbReference type="HAMAP" id="MF_00373">
    <property type="entry name" value="Ribosomal_bL28"/>
    <property type="match status" value="1"/>
</dbReference>
<dbReference type="Gene3D" id="2.30.170.40">
    <property type="entry name" value="Ribosomal protein L28/L24"/>
    <property type="match status" value="1"/>
</dbReference>
<protein>
    <recommendedName>
        <fullName evidence="4">Large ribosomal subunit protein bL28c</fullName>
    </recommendedName>
    <alternativeName>
        <fullName evidence="5">50S ribosomal protein L28, chloroplastic</fullName>
    </alternativeName>
</protein>
<comment type="similarity">
    <text evidence="1">Belongs to the bacterial ribosomal protein bL28 family.</text>
</comment>
<evidence type="ECO:0000256" key="1">
    <source>
        <dbReference type="ARBA" id="ARBA00008760"/>
    </source>
</evidence>
<organism evidence="6">
    <name type="scientific">Plocamium cartilagineum</name>
    <name type="common">Red comb weed</name>
    <name type="synonym">Gelidium cartilagineum</name>
    <dbReference type="NCBI Taxonomy" id="31452"/>
    <lineage>
        <taxon>Eukaryota</taxon>
        <taxon>Rhodophyta</taxon>
        <taxon>Florideophyceae</taxon>
        <taxon>Rhodymeniophycidae</taxon>
        <taxon>Plocamiales</taxon>
        <taxon>Plocamiaceae</taxon>
        <taxon>Plocamium</taxon>
    </lineage>
</organism>
<proteinExistence type="inferred from homology"/>
<reference evidence="6" key="1">
    <citation type="journal article" date="2016" name="BMC Biol.">
        <title>Parallel evolution of highly conserved plastid genome architecture in red seaweeds and seed plants.</title>
        <authorList>
            <person name="Lee J."/>
            <person name="Cho C.H."/>
            <person name="Park S.I."/>
            <person name="Choi J.W."/>
            <person name="Song H.S."/>
            <person name="West J.A."/>
            <person name="Bhattacharya D."/>
            <person name="Yoon H.S."/>
        </authorList>
    </citation>
    <scope>NUCLEOTIDE SEQUENCE</scope>
</reference>
<dbReference type="EMBL" id="KX284727">
    <property type="protein sequence ID" value="AOM67897.1"/>
    <property type="molecule type" value="Genomic_DNA"/>
</dbReference>
<keyword evidence="2 6" id="KW-0689">Ribosomal protein</keyword>
<dbReference type="RefSeq" id="YP_009297959.1">
    <property type="nucleotide sequence ID" value="NC_031179.1"/>
</dbReference>
<dbReference type="GeneID" id="29074354"/>
<evidence type="ECO:0000313" key="6">
    <source>
        <dbReference type="EMBL" id="AOM67897.1"/>
    </source>
</evidence>
<evidence type="ECO:0000256" key="4">
    <source>
        <dbReference type="ARBA" id="ARBA00035265"/>
    </source>
</evidence>